<dbReference type="SUPFAM" id="SSF109854">
    <property type="entry name" value="DinB/YfiT-like putative metalloenzymes"/>
    <property type="match status" value="1"/>
</dbReference>
<dbReference type="AlphaFoldDB" id="A0A8X8LD57"/>
<evidence type="ECO:0000259" key="1">
    <source>
        <dbReference type="Pfam" id="PF12867"/>
    </source>
</evidence>
<dbReference type="EMBL" id="FNNO01000005">
    <property type="protein sequence ID" value="SDW68671.1"/>
    <property type="molecule type" value="Genomic_DNA"/>
</dbReference>
<dbReference type="InterPro" id="IPR034660">
    <property type="entry name" value="DinB/YfiT-like"/>
</dbReference>
<dbReference type="InterPro" id="IPR024775">
    <property type="entry name" value="DinB-like"/>
</dbReference>
<accession>A0A8X8LD57</accession>
<keyword evidence="3" id="KW-1185">Reference proteome</keyword>
<gene>
    <name evidence="2" type="ORF">SAMN05444410_1057</name>
</gene>
<dbReference type="Gene3D" id="1.20.120.450">
    <property type="entry name" value="dinb family like domain"/>
    <property type="match status" value="1"/>
</dbReference>
<comment type="caution">
    <text evidence="2">The sequence shown here is derived from an EMBL/GenBank/DDBJ whole genome shotgun (WGS) entry which is preliminary data.</text>
</comment>
<evidence type="ECO:0000313" key="2">
    <source>
        <dbReference type="EMBL" id="SDW68671.1"/>
    </source>
</evidence>
<reference evidence="2 3" key="1">
    <citation type="submission" date="2016-10" db="EMBL/GenBank/DDBJ databases">
        <authorList>
            <person name="Varghese N."/>
            <person name="Submissions S."/>
        </authorList>
    </citation>
    <scope>NUCLEOTIDE SEQUENCE [LARGE SCALE GENOMIC DNA]</scope>
    <source>
        <strain evidence="2 3">DSM 25353</strain>
    </source>
</reference>
<sequence>MQFDLEKSIEILGRTPDVLNTLLRGIADDWVLNNEGGETWSAYDVMGHLIHGERTDWVARMEIILSDGPNKTFARFNRFAQFEESKGKTLSQLLDEFTKVRMENIDLLRSKKLTHNDLGKTGIHPSFGEVTLEQLLATWVAHDLNHIAQVSRVMAKQYKEAVGPWIEYLRILQ</sequence>
<organism evidence="2 3">
    <name type="scientific">Hydrobacter penzbergensis</name>
    <dbReference type="NCBI Taxonomy" id="1235997"/>
    <lineage>
        <taxon>Bacteria</taxon>
        <taxon>Pseudomonadati</taxon>
        <taxon>Bacteroidota</taxon>
        <taxon>Chitinophagia</taxon>
        <taxon>Chitinophagales</taxon>
        <taxon>Chitinophagaceae</taxon>
        <taxon>Hydrobacter</taxon>
    </lineage>
</organism>
<evidence type="ECO:0000313" key="3">
    <source>
        <dbReference type="Proteomes" id="UP000198711"/>
    </source>
</evidence>
<proteinExistence type="predicted"/>
<dbReference type="Proteomes" id="UP000198711">
    <property type="component" value="Unassembled WGS sequence"/>
</dbReference>
<dbReference type="Pfam" id="PF12867">
    <property type="entry name" value="DinB_2"/>
    <property type="match status" value="1"/>
</dbReference>
<feature type="domain" description="DinB-like" evidence="1">
    <location>
        <begin position="13"/>
        <end position="150"/>
    </location>
</feature>
<dbReference type="RefSeq" id="WP_092723287.1">
    <property type="nucleotide sequence ID" value="NZ_FNNO01000005.1"/>
</dbReference>
<protein>
    <submittedName>
        <fullName evidence="2">DinB superfamily protein</fullName>
    </submittedName>
</protein>
<name>A0A8X8LD57_9BACT</name>